<dbReference type="Proteomes" id="UP001501556">
    <property type="component" value="Unassembled WGS sequence"/>
</dbReference>
<evidence type="ECO:0000313" key="10">
    <source>
        <dbReference type="Proteomes" id="UP001501556"/>
    </source>
</evidence>
<feature type="transmembrane region" description="Helical" evidence="8">
    <location>
        <begin position="76"/>
        <end position="95"/>
    </location>
</feature>
<feature type="transmembrane region" description="Helical" evidence="8">
    <location>
        <begin position="29"/>
        <end position="56"/>
    </location>
</feature>
<reference evidence="10" key="1">
    <citation type="journal article" date="2019" name="Int. J. Syst. Evol. Microbiol.">
        <title>The Global Catalogue of Microorganisms (GCM) 10K type strain sequencing project: providing services to taxonomists for standard genome sequencing and annotation.</title>
        <authorList>
            <consortium name="The Broad Institute Genomics Platform"/>
            <consortium name="The Broad Institute Genome Sequencing Center for Infectious Disease"/>
            <person name="Wu L."/>
            <person name="Ma J."/>
        </authorList>
    </citation>
    <scope>NUCLEOTIDE SEQUENCE [LARGE SCALE GENOMIC DNA]</scope>
    <source>
        <strain evidence="10">JCM 17217</strain>
    </source>
</reference>
<keyword evidence="3 7" id="KW-1003">Cell membrane</keyword>
<evidence type="ECO:0000256" key="1">
    <source>
        <dbReference type="ARBA" id="ARBA00004651"/>
    </source>
</evidence>
<dbReference type="EMBL" id="BAABDI010000019">
    <property type="protein sequence ID" value="GAA3980747.1"/>
    <property type="molecule type" value="Genomic_DNA"/>
</dbReference>
<dbReference type="InterPro" id="IPR004299">
    <property type="entry name" value="MBOAT_fam"/>
</dbReference>
<feature type="transmembrane region" description="Helical" evidence="8">
    <location>
        <begin position="331"/>
        <end position="348"/>
    </location>
</feature>
<dbReference type="PIRSF" id="PIRSF016636">
    <property type="entry name" value="AlgI_DltB"/>
    <property type="match status" value="1"/>
</dbReference>
<keyword evidence="7" id="KW-0012">Acyltransferase</keyword>
<evidence type="ECO:0000313" key="9">
    <source>
        <dbReference type="EMBL" id="GAA3980747.1"/>
    </source>
</evidence>
<proteinExistence type="inferred from homology"/>
<dbReference type="InterPro" id="IPR028362">
    <property type="entry name" value="AlgI"/>
</dbReference>
<comment type="subcellular location">
    <subcellularLocation>
        <location evidence="1">Cell membrane</location>
        <topology evidence="1">Multi-pass membrane protein</topology>
    </subcellularLocation>
</comment>
<dbReference type="InterPro" id="IPR051085">
    <property type="entry name" value="MB_O-acyltransferase"/>
</dbReference>
<keyword evidence="5 8" id="KW-1133">Transmembrane helix</keyword>
<dbReference type="InterPro" id="IPR024194">
    <property type="entry name" value="Ac/AlaTfrase_AlgI/DltB"/>
</dbReference>
<dbReference type="PANTHER" id="PTHR13285:SF18">
    <property type="entry name" value="PROTEIN-CYSTEINE N-PALMITOYLTRANSFERASE RASP"/>
    <property type="match status" value="1"/>
</dbReference>
<feature type="transmembrane region" description="Helical" evidence="8">
    <location>
        <begin position="369"/>
        <end position="387"/>
    </location>
</feature>
<evidence type="ECO:0000256" key="6">
    <source>
        <dbReference type="ARBA" id="ARBA00023136"/>
    </source>
</evidence>
<feature type="transmembrane region" description="Helical" evidence="8">
    <location>
        <begin position="429"/>
        <end position="446"/>
    </location>
</feature>
<evidence type="ECO:0000256" key="4">
    <source>
        <dbReference type="ARBA" id="ARBA00022692"/>
    </source>
</evidence>
<comment type="similarity">
    <text evidence="2 7">Belongs to the membrane-bound acyltransferase family.</text>
</comment>
<gene>
    <name evidence="9" type="ORF">GCM10022407_27510</name>
</gene>
<organism evidence="9 10">
    <name type="scientific">Hymenobacter antarcticus</name>
    <dbReference type="NCBI Taxonomy" id="486270"/>
    <lineage>
        <taxon>Bacteria</taxon>
        <taxon>Pseudomonadati</taxon>
        <taxon>Bacteroidota</taxon>
        <taxon>Cytophagia</taxon>
        <taxon>Cytophagales</taxon>
        <taxon>Hymenobacteraceae</taxon>
        <taxon>Hymenobacter</taxon>
    </lineage>
</organism>
<comment type="caution">
    <text evidence="9">The sequence shown here is derived from an EMBL/GenBank/DDBJ whole genome shotgun (WGS) entry which is preliminary data.</text>
</comment>
<accession>A0ABP7QDW9</accession>
<dbReference type="RefSeq" id="WP_345125297.1">
    <property type="nucleotide sequence ID" value="NZ_BAABDI010000019.1"/>
</dbReference>
<evidence type="ECO:0000256" key="7">
    <source>
        <dbReference type="PIRNR" id="PIRNR016636"/>
    </source>
</evidence>
<feature type="transmembrane region" description="Helical" evidence="8">
    <location>
        <begin position="6"/>
        <end position="22"/>
    </location>
</feature>
<feature type="transmembrane region" description="Helical" evidence="8">
    <location>
        <begin position="467"/>
        <end position="488"/>
    </location>
</feature>
<name>A0ABP7QDW9_9BACT</name>
<dbReference type="Pfam" id="PF03062">
    <property type="entry name" value="MBOAT"/>
    <property type="match status" value="1"/>
</dbReference>
<keyword evidence="4 8" id="KW-0812">Transmembrane</keyword>
<feature type="transmembrane region" description="Helical" evidence="8">
    <location>
        <begin position="107"/>
        <end position="131"/>
    </location>
</feature>
<evidence type="ECO:0000256" key="5">
    <source>
        <dbReference type="ARBA" id="ARBA00022989"/>
    </source>
</evidence>
<evidence type="ECO:0000256" key="8">
    <source>
        <dbReference type="SAM" id="Phobius"/>
    </source>
</evidence>
<dbReference type="PIRSF" id="PIRSF500217">
    <property type="entry name" value="AlgI"/>
    <property type="match status" value="1"/>
</dbReference>
<sequence>MLFNSLHFLVFFPVVVGLYYGLPPRWRGALLLLASYYFYMSWRAVYALLLLATTVLDYYSGYRMSQLPTRRARRPWLYLSLVSNLGTLFVFKYFNFFRDAAVQLGSALQLPVGAGPVLGLLLPVGVSFYTFQSVGYIIDVYQGRLAAERNFGRFALFVAFFPQLVAGPIERGGHMLPQFRREHSFDYVRIVSGLRLMAWGLFKKVVVADRLALLVNPVFNNPRQHPEGPLLVLATLAFTFQIYGDFSGYTDMARGAARVLGFDFNLNFRQPYQSASVPEFWRRWHISLSSWFRDYVYIPLGGSRVAPARAYGNLLAVFLISGLWHGANWTFLVWGGLHGLYLVLSTWARPLRERLAQLTGLAAHPGLRRGLGVLVTFGLVAYAWIFFRANNMGDALFISRHLFSGWHNLHGRQLTTLLLDFSQHYRPELAVAALGVGLMLLVEYAASRRSPQAWLAAQPFATRWVGYAGLALLILYLGIFNSTSFIYFQF</sequence>
<evidence type="ECO:0000256" key="3">
    <source>
        <dbReference type="ARBA" id="ARBA00022475"/>
    </source>
</evidence>
<keyword evidence="10" id="KW-1185">Reference proteome</keyword>
<keyword evidence="6 7" id="KW-0472">Membrane</keyword>
<dbReference type="PANTHER" id="PTHR13285">
    <property type="entry name" value="ACYLTRANSFERASE"/>
    <property type="match status" value="1"/>
</dbReference>
<keyword evidence="7" id="KW-0808">Transferase</keyword>
<protein>
    <submittedName>
        <fullName evidence="9">MBOAT family protein</fullName>
    </submittedName>
</protein>
<feature type="transmembrane region" description="Helical" evidence="8">
    <location>
        <begin position="151"/>
        <end position="169"/>
    </location>
</feature>
<evidence type="ECO:0000256" key="2">
    <source>
        <dbReference type="ARBA" id="ARBA00010323"/>
    </source>
</evidence>